<sequence length="50" mass="5359">MSVLGGHLESVESGVGDMRANGRLCLGPLVGVNVVHIRRVDELVMVSFPR</sequence>
<proteinExistence type="predicted"/>
<evidence type="ECO:0000313" key="1">
    <source>
        <dbReference type="EMBL" id="KIJ05547.1"/>
    </source>
</evidence>
<dbReference type="Proteomes" id="UP000053647">
    <property type="component" value="Unassembled WGS sequence"/>
</dbReference>
<reference evidence="1 2" key="1">
    <citation type="submission" date="2014-06" db="EMBL/GenBank/DDBJ databases">
        <authorList>
            <consortium name="DOE Joint Genome Institute"/>
            <person name="Kuo A."/>
            <person name="Kohler A."/>
            <person name="Nagy L.G."/>
            <person name="Floudas D."/>
            <person name="Copeland A."/>
            <person name="Barry K.W."/>
            <person name="Cichocki N."/>
            <person name="Veneault-Fourrey C."/>
            <person name="LaButti K."/>
            <person name="Lindquist E.A."/>
            <person name="Lipzen A."/>
            <person name="Lundell T."/>
            <person name="Morin E."/>
            <person name="Murat C."/>
            <person name="Sun H."/>
            <person name="Tunlid A."/>
            <person name="Henrissat B."/>
            <person name="Grigoriev I.V."/>
            <person name="Hibbett D.S."/>
            <person name="Martin F."/>
            <person name="Nordberg H.P."/>
            <person name="Cantor M.N."/>
            <person name="Hua S.X."/>
        </authorList>
    </citation>
    <scope>NUCLEOTIDE SEQUENCE [LARGE SCALE GENOMIC DNA]</scope>
    <source>
        <strain evidence="1 2">ATCC 200175</strain>
    </source>
</reference>
<keyword evidence="2" id="KW-1185">Reference proteome</keyword>
<gene>
    <name evidence="1" type="ORF">PAXINDRAFT_21210</name>
</gene>
<dbReference type="EMBL" id="KN820899">
    <property type="protein sequence ID" value="KIJ05547.1"/>
    <property type="molecule type" value="Genomic_DNA"/>
</dbReference>
<name>A0A0C9TBG4_PAXIN</name>
<organism evidence="1 2">
    <name type="scientific">Paxillus involutus ATCC 200175</name>
    <dbReference type="NCBI Taxonomy" id="664439"/>
    <lineage>
        <taxon>Eukaryota</taxon>
        <taxon>Fungi</taxon>
        <taxon>Dikarya</taxon>
        <taxon>Basidiomycota</taxon>
        <taxon>Agaricomycotina</taxon>
        <taxon>Agaricomycetes</taxon>
        <taxon>Agaricomycetidae</taxon>
        <taxon>Boletales</taxon>
        <taxon>Paxilineae</taxon>
        <taxon>Paxillaceae</taxon>
        <taxon>Paxillus</taxon>
    </lineage>
</organism>
<dbReference type="AlphaFoldDB" id="A0A0C9TBG4"/>
<protein>
    <submittedName>
        <fullName evidence="1">Uncharacterized protein</fullName>
    </submittedName>
</protein>
<reference evidence="2" key="2">
    <citation type="submission" date="2015-01" db="EMBL/GenBank/DDBJ databases">
        <title>Evolutionary Origins and Diversification of the Mycorrhizal Mutualists.</title>
        <authorList>
            <consortium name="DOE Joint Genome Institute"/>
            <consortium name="Mycorrhizal Genomics Consortium"/>
            <person name="Kohler A."/>
            <person name="Kuo A."/>
            <person name="Nagy L.G."/>
            <person name="Floudas D."/>
            <person name="Copeland A."/>
            <person name="Barry K.W."/>
            <person name="Cichocki N."/>
            <person name="Veneault-Fourrey C."/>
            <person name="LaButti K."/>
            <person name="Lindquist E.A."/>
            <person name="Lipzen A."/>
            <person name="Lundell T."/>
            <person name="Morin E."/>
            <person name="Murat C."/>
            <person name="Riley R."/>
            <person name="Ohm R."/>
            <person name="Sun H."/>
            <person name="Tunlid A."/>
            <person name="Henrissat B."/>
            <person name="Grigoriev I.V."/>
            <person name="Hibbett D.S."/>
            <person name="Martin F."/>
        </authorList>
    </citation>
    <scope>NUCLEOTIDE SEQUENCE [LARGE SCALE GENOMIC DNA]</scope>
    <source>
        <strain evidence="2">ATCC 200175</strain>
    </source>
</reference>
<accession>A0A0C9TBG4</accession>
<dbReference type="HOGENOM" id="CLU_3125516_0_0_1"/>
<evidence type="ECO:0000313" key="2">
    <source>
        <dbReference type="Proteomes" id="UP000053647"/>
    </source>
</evidence>